<dbReference type="WormBase" id="SRAE_1000028000">
    <property type="protein sequence ID" value="SRP05732"/>
    <property type="gene ID" value="WBGene00256874"/>
</dbReference>
<keyword evidence="6 8" id="KW-0496">Mitochondrion</keyword>
<comment type="subcellular location">
    <subcellularLocation>
        <location evidence="8">Mitochondrion inner membrane</location>
        <topology evidence="8">Peripheral membrane protein</topology>
        <orientation evidence="8">Intermembrane side</orientation>
    </subcellularLocation>
</comment>
<dbReference type="STRING" id="34506.A0A090L3C5"/>
<dbReference type="eggNOG" id="KOG3479">
    <property type="taxonomic scope" value="Eukaryota"/>
</dbReference>
<keyword evidence="8" id="KW-0472">Membrane</keyword>
<evidence type="ECO:0000256" key="5">
    <source>
        <dbReference type="ARBA" id="ARBA00023010"/>
    </source>
</evidence>
<dbReference type="GO" id="GO:0045039">
    <property type="term" value="P:protein insertion into mitochondrial inner membrane"/>
    <property type="evidence" value="ECO:0007669"/>
    <property type="project" value="EnsemblMetazoa"/>
</dbReference>
<keyword evidence="7 8" id="KW-1015">Disulfide bond</keyword>
<dbReference type="SUPFAM" id="SSF144122">
    <property type="entry name" value="Tim10-like"/>
    <property type="match status" value="1"/>
</dbReference>
<evidence type="ECO:0000256" key="8">
    <source>
        <dbReference type="RuleBase" id="RU367043"/>
    </source>
</evidence>
<dbReference type="InterPro" id="IPR004217">
    <property type="entry name" value="Tim10-like"/>
</dbReference>
<evidence type="ECO:0000256" key="6">
    <source>
        <dbReference type="ARBA" id="ARBA00023128"/>
    </source>
</evidence>
<evidence type="ECO:0000256" key="2">
    <source>
        <dbReference type="ARBA" id="ARBA00022723"/>
    </source>
</evidence>
<dbReference type="GeneID" id="36374369"/>
<keyword evidence="2" id="KW-0479">Metal-binding</keyword>
<reference evidence="12" key="2">
    <citation type="submission" date="2020-12" db="UniProtKB">
        <authorList>
            <consortium name="WormBaseParasite"/>
        </authorList>
    </citation>
    <scope>IDENTIFICATION</scope>
</reference>
<dbReference type="EMBL" id="LN609528">
    <property type="protein sequence ID" value="CEF62004.1"/>
    <property type="molecule type" value="Genomic_DNA"/>
</dbReference>
<comment type="domain">
    <text evidence="8">The twin CX3C motif contains 4 conserved Cys residues that form 2 disulfide bonds in the mitochondrial intermembrane space.</text>
</comment>
<dbReference type="RefSeq" id="XP_024501206.1">
    <property type="nucleotide sequence ID" value="XM_024647093.1"/>
</dbReference>
<dbReference type="WBParaSite" id="SRAE_1000028000.1">
    <property type="protein sequence ID" value="SRAE_1000028000.1"/>
    <property type="gene ID" value="WBGene00256874"/>
</dbReference>
<comment type="function">
    <text evidence="8">Mitochondrial intermembrane chaperone that participates in the import and insertion of some multi-pass transmembrane proteins into the mitochondrial inner membrane. Also required for the transfer of beta-barrel precursors from the TOM complex to the sorting and assembly machinery (SAM complex) of the outer membrane. Acts as a chaperone-like protein that protects the hydrophobic precursors from aggregation and guide them through the mitochondrial intermembrane space.</text>
</comment>
<name>A0A090L3C5_STRRB</name>
<comment type="subunit">
    <text evidence="8">Heterohexamer.</text>
</comment>
<evidence type="ECO:0000256" key="7">
    <source>
        <dbReference type="ARBA" id="ARBA00023157"/>
    </source>
</evidence>
<evidence type="ECO:0000256" key="3">
    <source>
        <dbReference type="ARBA" id="ARBA00022833"/>
    </source>
</evidence>
<dbReference type="GO" id="GO:0046872">
    <property type="term" value="F:metal ion binding"/>
    <property type="evidence" value="ECO:0007669"/>
    <property type="project" value="UniProtKB-KW"/>
</dbReference>
<keyword evidence="4 8" id="KW-0653">Protein transport</keyword>
<evidence type="ECO:0000256" key="4">
    <source>
        <dbReference type="ARBA" id="ARBA00022927"/>
    </source>
</evidence>
<evidence type="ECO:0000313" key="13">
    <source>
        <dbReference type="WormBase" id="SRAE_1000028000"/>
    </source>
</evidence>
<keyword evidence="5 8" id="KW-0811">Translocation</keyword>
<keyword evidence="11" id="KW-1185">Reference proteome</keyword>
<dbReference type="Gene3D" id="1.10.287.810">
    <property type="entry name" value="Mitochondrial import inner membrane translocase subunit tim13 like domains"/>
    <property type="match status" value="1"/>
</dbReference>
<dbReference type="Pfam" id="PF02953">
    <property type="entry name" value="zf-Tim10_DDP"/>
    <property type="match status" value="1"/>
</dbReference>
<evidence type="ECO:0000259" key="9">
    <source>
        <dbReference type="Pfam" id="PF02953"/>
    </source>
</evidence>
<keyword evidence="8" id="KW-0999">Mitochondrion inner membrane</keyword>
<dbReference type="PANTHER" id="PTHR13172">
    <property type="entry name" value="MITOCHONDRIAL IMPORT INNER MEMBRANE TRANSLOCASE SUBUNIT TIM9B"/>
    <property type="match status" value="1"/>
</dbReference>
<dbReference type="OrthoDB" id="1551503at2759"/>
<dbReference type="GO" id="GO:0005743">
    <property type="term" value="C:mitochondrial inner membrane"/>
    <property type="evidence" value="ECO:0007669"/>
    <property type="project" value="UniProtKB-SubCell"/>
</dbReference>
<accession>A0A090L3C5</accession>
<evidence type="ECO:0000313" key="11">
    <source>
        <dbReference type="Proteomes" id="UP000035682"/>
    </source>
</evidence>
<sequence length="81" mass="9339">MATPGAPGTETDMKTFKDFLMQYNMVSENCFSHCINDLTSRDVTEKEDKCSKNCLDKFLRMTQRLSTRFAEHQLLNAQTHS</sequence>
<dbReference type="Proteomes" id="UP000035682">
    <property type="component" value="Unplaced"/>
</dbReference>
<evidence type="ECO:0000256" key="1">
    <source>
        <dbReference type="ARBA" id="ARBA00022448"/>
    </source>
</evidence>
<dbReference type="AlphaFoldDB" id="A0A090L3C5"/>
<comment type="similarity">
    <text evidence="8">Belongs to the small Tim family.</text>
</comment>
<dbReference type="GO" id="GO:0040014">
    <property type="term" value="P:regulation of multicellular organism growth"/>
    <property type="evidence" value="ECO:0007669"/>
    <property type="project" value="EnsemblMetazoa"/>
</dbReference>
<dbReference type="CTD" id="36374369"/>
<feature type="domain" description="Tim10-like" evidence="9">
    <location>
        <begin position="14"/>
        <end position="71"/>
    </location>
</feature>
<dbReference type="GO" id="GO:0015031">
    <property type="term" value="P:protein transport"/>
    <property type="evidence" value="ECO:0007669"/>
    <property type="project" value="UniProtKB-KW"/>
</dbReference>
<gene>
    <name evidence="10 12 13" type="ORF">SRAE_1000028000</name>
</gene>
<dbReference type="InterPro" id="IPR050673">
    <property type="entry name" value="Mito_inner_translocase_sub"/>
</dbReference>
<evidence type="ECO:0000313" key="12">
    <source>
        <dbReference type="WBParaSite" id="SRAE_1000028000.1"/>
    </source>
</evidence>
<proteinExistence type="inferred from homology"/>
<dbReference type="InterPro" id="IPR035427">
    <property type="entry name" value="Tim10-like_dom_sf"/>
</dbReference>
<evidence type="ECO:0000313" key="10">
    <source>
        <dbReference type="EMBL" id="CEF62004.1"/>
    </source>
</evidence>
<organism evidence="10">
    <name type="scientific">Strongyloides ratti</name>
    <name type="common">Parasitic roundworm</name>
    <dbReference type="NCBI Taxonomy" id="34506"/>
    <lineage>
        <taxon>Eukaryota</taxon>
        <taxon>Metazoa</taxon>
        <taxon>Ecdysozoa</taxon>
        <taxon>Nematoda</taxon>
        <taxon>Chromadorea</taxon>
        <taxon>Rhabditida</taxon>
        <taxon>Tylenchina</taxon>
        <taxon>Panagrolaimomorpha</taxon>
        <taxon>Strongyloidoidea</taxon>
        <taxon>Strongyloididae</taxon>
        <taxon>Strongyloides</taxon>
    </lineage>
</organism>
<keyword evidence="1 8" id="KW-0813">Transport</keyword>
<keyword evidence="8" id="KW-0143">Chaperone</keyword>
<protein>
    <recommendedName>
        <fullName evidence="8">Mitochondrial import inner membrane translocase subunit</fullName>
    </recommendedName>
</protein>
<keyword evidence="3" id="KW-0862">Zinc</keyword>
<dbReference type="OMA" id="QDFLRMY"/>
<reference evidence="10 11" key="1">
    <citation type="submission" date="2014-09" db="EMBL/GenBank/DDBJ databases">
        <authorList>
            <person name="Martin A.A."/>
        </authorList>
    </citation>
    <scope>NUCLEOTIDE SEQUENCE</scope>
    <source>
        <strain evidence="11">ED321</strain>
        <strain evidence="10">ED321 Heterogonic</strain>
    </source>
</reference>